<dbReference type="GO" id="GO:0055085">
    <property type="term" value="P:transmembrane transport"/>
    <property type="evidence" value="ECO:0007669"/>
    <property type="project" value="InterPro"/>
</dbReference>
<comment type="subcellular location">
    <subcellularLocation>
        <location evidence="1">Membrane</location>
        <topology evidence="1">Multi-pass membrane protein</topology>
    </subcellularLocation>
</comment>
<evidence type="ECO:0000256" key="3">
    <source>
        <dbReference type="ARBA" id="ARBA00022989"/>
    </source>
</evidence>
<feature type="transmembrane region" description="Helical" evidence="5">
    <location>
        <begin position="262"/>
        <end position="283"/>
    </location>
</feature>
<dbReference type="AlphaFoldDB" id="A0AA88HYB1"/>
<dbReference type="SUPFAM" id="SSF52091">
    <property type="entry name" value="SpoIIaa-like"/>
    <property type="match status" value="1"/>
</dbReference>
<feature type="transmembrane region" description="Helical" evidence="5">
    <location>
        <begin position="102"/>
        <end position="125"/>
    </location>
</feature>
<dbReference type="Gene3D" id="3.30.750.24">
    <property type="entry name" value="STAS domain"/>
    <property type="match status" value="1"/>
</dbReference>
<comment type="caution">
    <text evidence="7">The sequence shown here is derived from an EMBL/GenBank/DDBJ whole genome shotgun (WGS) entry which is preliminary data.</text>
</comment>
<accession>A0AA88HYB1</accession>
<keyword evidence="3 5" id="KW-1133">Transmembrane helix</keyword>
<keyword evidence="2 5" id="KW-0812">Transmembrane</keyword>
<dbReference type="GO" id="GO:0016020">
    <property type="term" value="C:membrane"/>
    <property type="evidence" value="ECO:0007669"/>
    <property type="project" value="UniProtKB-SubCell"/>
</dbReference>
<dbReference type="CDD" id="cd07042">
    <property type="entry name" value="STAS_SulP_like_sulfate_transporter"/>
    <property type="match status" value="1"/>
</dbReference>
<feature type="transmembrane region" description="Helical" evidence="5">
    <location>
        <begin position="427"/>
        <end position="444"/>
    </location>
</feature>
<feature type="transmembrane region" description="Helical" evidence="5">
    <location>
        <begin position="330"/>
        <end position="351"/>
    </location>
</feature>
<keyword evidence="4 5" id="KW-0472">Membrane</keyword>
<dbReference type="PROSITE" id="PS50801">
    <property type="entry name" value="STAS"/>
    <property type="match status" value="1"/>
</dbReference>
<feature type="transmembrane region" description="Helical" evidence="5">
    <location>
        <begin position="221"/>
        <end position="242"/>
    </location>
</feature>
<feature type="transmembrane region" description="Helical" evidence="5">
    <location>
        <begin position="145"/>
        <end position="169"/>
    </location>
</feature>
<protein>
    <recommendedName>
        <fullName evidence="6">STAS domain-containing protein</fullName>
    </recommendedName>
</protein>
<dbReference type="EMBL" id="JAVRJZ010000015">
    <property type="protein sequence ID" value="KAK2712357.1"/>
    <property type="molecule type" value="Genomic_DNA"/>
</dbReference>
<name>A0AA88HYB1_ARTSF</name>
<gene>
    <name evidence="7" type="ORF">QYM36_011147</name>
</gene>
<feature type="transmembrane region" description="Helical" evidence="5">
    <location>
        <begin position="397"/>
        <end position="420"/>
    </location>
</feature>
<feature type="transmembrane region" description="Helical" evidence="5">
    <location>
        <begin position="75"/>
        <end position="95"/>
    </location>
</feature>
<dbReference type="Pfam" id="PF01740">
    <property type="entry name" value="STAS"/>
    <property type="match status" value="1"/>
</dbReference>
<evidence type="ECO:0000256" key="5">
    <source>
        <dbReference type="SAM" id="Phobius"/>
    </source>
</evidence>
<evidence type="ECO:0000256" key="2">
    <source>
        <dbReference type="ARBA" id="ARBA00022692"/>
    </source>
</evidence>
<dbReference type="Proteomes" id="UP001187531">
    <property type="component" value="Unassembled WGS sequence"/>
</dbReference>
<dbReference type="PANTHER" id="PTHR11814">
    <property type="entry name" value="SULFATE TRANSPORTER"/>
    <property type="match status" value="1"/>
</dbReference>
<evidence type="ECO:0000256" key="4">
    <source>
        <dbReference type="ARBA" id="ARBA00023136"/>
    </source>
</evidence>
<reference evidence="7" key="1">
    <citation type="submission" date="2023-07" db="EMBL/GenBank/DDBJ databases">
        <title>Chromosome-level genome assembly of Artemia franciscana.</title>
        <authorList>
            <person name="Jo E."/>
        </authorList>
    </citation>
    <scope>NUCLEOTIDE SEQUENCE</scope>
    <source>
        <tissue evidence="7">Whole body</tissue>
    </source>
</reference>
<proteinExistence type="predicted"/>
<feature type="transmembrane region" description="Helical" evidence="5">
    <location>
        <begin position="363"/>
        <end position="385"/>
    </location>
</feature>
<evidence type="ECO:0000259" key="6">
    <source>
        <dbReference type="PROSITE" id="PS50801"/>
    </source>
</evidence>
<dbReference type="InterPro" id="IPR011547">
    <property type="entry name" value="SLC26A/SulP_dom"/>
</dbReference>
<evidence type="ECO:0000256" key="1">
    <source>
        <dbReference type="ARBA" id="ARBA00004141"/>
    </source>
</evidence>
<sequence length="597" mass="64251">MPAPNALNDIKPPKESSIDISSLKNNIVSEEESIPKEPCHKRLAKKIFCKKTLYKRLPILKWVEEYKLSYIVPDFIAGCSVGLTLVPQGIAYAIVAGLPPQYGLYASIMGCYVYALLGSTPYLAIGPTALLSISTYSAASVWGPSAAIFLCFMSGIIETLLGIFNLGFLLDFISPTVIDGFTSAAALTISSTQLGSLFGFSVEGEGFFETLIEFFHHIGELKVPDTIMGITSLICLFGMKYIGTIKLTKEGILYTILNKSMWFIGVARNAIIVLVCAGIAAGIGDPDKFRLVGNITAGLPPFSPPPFQILNETTGEVILGFGGLLQETSFSIIIIPIIAILEAVAISKAFAKGKKLDVSQEMIAVGVSNILGSFVSSYPVTGSFSRTAVNANSGVKTPISCAITGTLVVLAVAFLTPYFYYITKSSLAAVIIAAVISMIEYHVVLPMWRTNKVDLVPLFTTFIAGLIVGLELAIIIGAVVHILIMSFGNARPRVSIYVSEKDDANTVVVRPKENLVFPSSDYFVSLVKKRAKNAGTVNTVVLDLTLVSRLDYAGAKMLKSLSDEFTKSDIEVVATNLSREVKKTLTGIRAKNLKIIE</sequence>
<dbReference type="InterPro" id="IPR036513">
    <property type="entry name" value="STAS_dom_sf"/>
</dbReference>
<organism evidence="7 8">
    <name type="scientific">Artemia franciscana</name>
    <name type="common">Brine shrimp</name>
    <name type="synonym">Artemia sanfranciscana</name>
    <dbReference type="NCBI Taxonomy" id="6661"/>
    <lineage>
        <taxon>Eukaryota</taxon>
        <taxon>Metazoa</taxon>
        <taxon>Ecdysozoa</taxon>
        <taxon>Arthropoda</taxon>
        <taxon>Crustacea</taxon>
        <taxon>Branchiopoda</taxon>
        <taxon>Anostraca</taxon>
        <taxon>Artemiidae</taxon>
        <taxon>Artemia</taxon>
    </lineage>
</organism>
<dbReference type="InterPro" id="IPR001902">
    <property type="entry name" value="SLC26A/SulP_fam"/>
</dbReference>
<feature type="domain" description="STAS" evidence="6">
    <location>
        <begin position="496"/>
        <end position="597"/>
    </location>
</feature>
<feature type="transmembrane region" description="Helical" evidence="5">
    <location>
        <begin position="456"/>
        <end position="484"/>
    </location>
</feature>
<dbReference type="InterPro" id="IPR002645">
    <property type="entry name" value="STAS_dom"/>
</dbReference>
<dbReference type="Pfam" id="PF00916">
    <property type="entry name" value="Sulfate_transp"/>
    <property type="match status" value="1"/>
</dbReference>
<keyword evidence="8" id="KW-1185">Reference proteome</keyword>
<evidence type="ECO:0000313" key="7">
    <source>
        <dbReference type="EMBL" id="KAK2712357.1"/>
    </source>
</evidence>
<evidence type="ECO:0000313" key="8">
    <source>
        <dbReference type="Proteomes" id="UP001187531"/>
    </source>
</evidence>